<proteinExistence type="predicted"/>
<evidence type="ECO:0000313" key="3">
    <source>
        <dbReference type="Proteomes" id="UP000252698"/>
    </source>
</evidence>
<accession>A0A2Z5JMK5</accession>
<gene>
    <name evidence="2" type="ORF">C5746_37215</name>
</gene>
<name>A0A2Z5JMK5_STRAR</name>
<organism evidence="2 3">
    <name type="scientific">Streptomyces atratus</name>
    <dbReference type="NCBI Taxonomy" id="1893"/>
    <lineage>
        <taxon>Bacteria</taxon>
        <taxon>Bacillati</taxon>
        <taxon>Actinomycetota</taxon>
        <taxon>Actinomycetes</taxon>
        <taxon>Kitasatosporales</taxon>
        <taxon>Streptomycetaceae</taxon>
        <taxon>Streptomyces</taxon>
    </lineage>
</organism>
<dbReference type="AlphaFoldDB" id="A0A2Z5JMK5"/>
<sequence>MSFKEFANVCRGLGVSRSREAVGTSVDNAAALEPVEDAVGQYQHARGQAGPQLPGQGVLTRAGGPTGAAKTACLPHAGGPTTHAFDTADTGLGLLAAHDP</sequence>
<dbReference type="Proteomes" id="UP000252698">
    <property type="component" value="Chromosome"/>
</dbReference>
<feature type="region of interest" description="Disordered" evidence="1">
    <location>
        <begin position="41"/>
        <end position="75"/>
    </location>
</feature>
<evidence type="ECO:0000313" key="2">
    <source>
        <dbReference type="EMBL" id="AXE81651.1"/>
    </source>
</evidence>
<reference evidence="2 3" key="1">
    <citation type="journal article" date="2018" name="Front. Microbiol.">
        <title>Genome Sequencing of Streptomyces atratus SCSIOZH16 and Activation Production of Nocardamine via Metabolic Engineering.</title>
        <authorList>
            <person name="Li Y."/>
            <person name="Zhang C."/>
            <person name="Liu C."/>
            <person name="Ju J."/>
            <person name="Ma J."/>
        </authorList>
    </citation>
    <scope>NUCLEOTIDE SEQUENCE [LARGE SCALE GENOMIC DNA]</scope>
    <source>
        <strain evidence="2 3">SCSIO_ZH16</strain>
    </source>
</reference>
<dbReference type="KEGG" id="sata:C5746_37215"/>
<protein>
    <submittedName>
        <fullName evidence="2">Uncharacterized protein</fullName>
    </submittedName>
</protein>
<evidence type="ECO:0000256" key="1">
    <source>
        <dbReference type="SAM" id="MobiDB-lite"/>
    </source>
</evidence>
<dbReference type="EMBL" id="CP027306">
    <property type="protein sequence ID" value="AXE81651.1"/>
    <property type="molecule type" value="Genomic_DNA"/>
</dbReference>